<dbReference type="RefSeq" id="WP_059061465.1">
    <property type="nucleotide sequence ID" value="NZ_LN879502.1"/>
</dbReference>
<protein>
    <submittedName>
        <fullName evidence="1">Uncharacterized protein</fullName>
    </submittedName>
</protein>
<name>A0A0U5JER4_9BACT</name>
<dbReference type="AlphaFoldDB" id="A0A0U5JER4"/>
<gene>
    <name evidence="1" type="ORF">PNK_1697</name>
</gene>
<keyword evidence="2" id="KW-1185">Reference proteome</keyword>
<accession>A0A0U5JER4</accession>
<evidence type="ECO:0000313" key="1">
    <source>
        <dbReference type="EMBL" id="CUI17306.1"/>
    </source>
</evidence>
<dbReference type="InParanoid" id="A0A0U5JER4"/>
<proteinExistence type="predicted"/>
<reference evidence="2" key="1">
    <citation type="submission" date="2015-09" db="EMBL/GenBank/DDBJ databases">
        <authorList>
            <person name="Bertelli C."/>
        </authorList>
    </citation>
    <scope>NUCLEOTIDE SEQUENCE [LARGE SCALE GENOMIC DNA]</scope>
    <source>
        <strain evidence="2">KNic</strain>
    </source>
</reference>
<sequence length="125" mass="13869">MNNQFNSRINWQPFNNQSIAIQAQNTASSSAFSTFDPRPQSAVSRADQIGKENFPVHANAQMPYVNLSGGMASAEANNKIQKQGKTRVTAQQTQQVSQSVLSKKKTKKVIVIKSRPKVKLNLFFT</sequence>
<dbReference type="Proteomes" id="UP000069902">
    <property type="component" value="Chromosome cPNK"/>
</dbReference>
<evidence type="ECO:0000313" key="2">
    <source>
        <dbReference type="Proteomes" id="UP000069902"/>
    </source>
</evidence>
<dbReference type="KEGG" id="pnl:PNK_1697"/>
<dbReference type="EMBL" id="LN879502">
    <property type="protein sequence ID" value="CUI17306.1"/>
    <property type="molecule type" value="Genomic_DNA"/>
</dbReference>
<organism evidence="1 2">
    <name type="scientific">Candidatus Protochlamydia naegleriophila</name>
    <dbReference type="NCBI Taxonomy" id="389348"/>
    <lineage>
        <taxon>Bacteria</taxon>
        <taxon>Pseudomonadati</taxon>
        <taxon>Chlamydiota</taxon>
        <taxon>Chlamydiia</taxon>
        <taxon>Parachlamydiales</taxon>
        <taxon>Parachlamydiaceae</taxon>
        <taxon>Candidatus Protochlamydia</taxon>
    </lineage>
</organism>
<dbReference type="PATRIC" id="fig|389348.3.peg.1908"/>